<dbReference type="PANTHER" id="PTHR43847">
    <property type="entry name" value="BLL3993 PROTEIN"/>
    <property type="match status" value="1"/>
</dbReference>
<evidence type="ECO:0000256" key="2">
    <source>
        <dbReference type="ARBA" id="ARBA00022692"/>
    </source>
</evidence>
<proteinExistence type="predicted"/>
<dbReference type="AlphaFoldDB" id="A0A094Q160"/>
<evidence type="ECO:0000313" key="6">
    <source>
        <dbReference type="EMBL" id="KGA17112.1"/>
    </source>
</evidence>
<dbReference type="Pfam" id="PF04191">
    <property type="entry name" value="PEMT"/>
    <property type="match status" value="1"/>
</dbReference>
<evidence type="ECO:0008006" key="7">
    <source>
        <dbReference type="Google" id="ProtNLM"/>
    </source>
</evidence>
<evidence type="ECO:0000256" key="4">
    <source>
        <dbReference type="ARBA" id="ARBA00023136"/>
    </source>
</evidence>
<gene>
    <name evidence="6" type="ORF">GM51_11120</name>
</gene>
<feature type="transmembrane region" description="Helical" evidence="5">
    <location>
        <begin position="36"/>
        <end position="53"/>
    </location>
</feature>
<dbReference type="PANTHER" id="PTHR43847:SF1">
    <property type="entry name" value="BLL3993 PROTEIN"/>
    <property type="match status" value="1"/>
</dbReference>
<keyword evidence="4 5" id="KW-0472">Membrane</keyword>
<feature type="transmembrane region" description="Helical" evidence="5">
    <location>
        <begin position="7"/>
        <end position="24"/>
    </location>
</feature>
<protein>
    <recommendedName>
        <fullName evidence="7">Steroid 5-alpha reductase C-terminal domain-containing protein</fullName>
    </recommendedName>
</protein>
<keyword evidence="2 5" id="KW-0812">Transmembrane</keyword>
<organism evidence="6">
    <name type="scientific">freshwater metagenome</name>
    <dbReference type="NCBI Taxonomy" id="449393"/>
    <lineage>
        <taxon>unclassified sequences</taxon>
        <taxon>metagenomes</taxon>
        <taxon>ecological metagenomes</taxon>
    </lineage>
</organism>
<reference evidence="6" key="1">
    <citation type="submission" date="2014-06" db="EMBL/GenBank/DDBJ databases">
        <title>Key roles for freshwater Actinobacteria revealed by deep metagenomic sequencing.</title>
        <authorList>
            <person name="Ghai R."/>
            <person name="Mizuno C.M."/>
            <person name="Picazo A."/>
            <person name="Camacho A."/>
            <person name="Rodriguez-Valera F."/>
        </authorList>
    </citation>
    <scope>NUCLEOTIDE SEQUENCE</scope>
</reference>
<feature type="transmembrane region" description="Helical" evidence="5">
    <location>
        <begin position="85"/>
        <end position="118"/>
    </location>
</feature>
<evidence type="ECO:0000256" key="3">
    <source>
        <dbReference type="ARBA" id="ARBA00022989"/>
    </source>
</evidence>
<dbReference type="GO" id="GO:0012505">
    <property type="term" value="C:endomembrane system"/>
    <property type="evidence" value="ECO:0007669"/>
    <property type="project" value="UniProtKB-SubCell"/>
</dbReference>
<comment type="caution">
    <text evidence="6">The sequence shown here is derived from an EMBL/GenBank/DDBJ whole genome shotgun (WGS) entry which is preliminary data.</text>
</comment>
<dbReference type="InterPro" id="IPR007318">
    <property type="entry name" value="Phopholipid_MeTrfase"/>
</dbReference>
<accession>A0A094Q160</accession>
<evidence type="ECO:0000256" key="5">
    <source>
        <dbReference type="SAM" id="Phobius"/>
    </source>
</evidence>
<dbReference type="InterPro" id="IPR052527">
    <property type="entry name" value="Metal_cation-efflux_comp"/>
</dbReference>
<sequence>MDDLQKGRLLVFAQFGLILILALFPDSKNVNSQVEIAGTAFLFLGLIILFAGFRGLGKSLTANPVPVDSGALVTTGIYARLRHPIYTGLLVLTMGLVVSSGVWSQLIPWFGLLGLLIYKMRWEETLLSAKYKGYAAYKSRVPALLPKLGSTK</sequence>
<keyword evidence="3 5" id="KW-1133">Transmembrane helix</keyword>
<evidence type="ECO:0000256" key="1">
    <source>
        <dbReference type="ARBA" id="ARBA00004127"/>
    </source>
</evidence>
<comment type="subcellular location">
    <subcellularLocation>
        <location evidence="1">Endomembrane system</location>
        <topology evidence="1">Multi-pass membrane protein</topology>
    </subcellularLocation>
</comment>
<name>A0A094Q160_9ZZZZ</name>
<dbReference type="EMBL" id="JNSL01000068">
    <property type="protein sequence ID" value="KGA17112.1"/>
    <property type="molecule type" value="Genomic_DNA"/>
</dbReference>
<dbReference type="Gene3D" id="1.20.120.1630">
    <property type="match status" value="1"/>
</dbReference>